<accession>A0ABS4SLM8</accession>
<dbReference type="Pfam" id="PF03328">
    <property type="entry name" value="HpcH_HpaI"/>
    <property type="match status" value="1"/>
</dbReference>
<dbReference type="InterPro" id="IPR050251">
    <property type="entry name" value="HpcH-HpaI_aldolase"/>
</dbReference>
<evidence type="ECO:0000313" key="6">
    <source>
        <dbReference type="Proteomes" id="UP000781958"/>
    </source>
</evidence>
<dbReference type="EC" id="4.1.2.52" evidence="5"/>
<dbReference type="InterPro" id="IPR040442">
    <property type="entry name" value="Pyrv_kinase-like_dom_sf"/>
</dbReference>
<evidence type="ECO:0000259" key="4">
    <source>
        <dbReference type="Pfam" id="PF03328"/>
    </source>
</evidence>
<evidence type="ECO:0000313" key="5">
    <source>
        <dbReference type="EMBL" id="MBP2292852.1"/>
    </source>
</evidence>
<dbReference type="GO" id="GO:0016829">
    <property type="term" value="F:lyase activity"/>
    <property type="evidence" value="ECO:0007669"/>
    <property type="project" value="UniProtKB-KW"/>
</dbReference>
<comment type="similarity">
    <text evidence="1">Belongs to the HpcH/HpaI aldolase family.</text>
</comment>
<dbReference type="InterPro" id="IPR015813">
    <property type="entry name" value="Pyrv/PenolPyrv_kinase-like_dom"/>
</dbReference>
<keyword evidence="2" id="KW-0479">Metal-binding</keyword>
<proteinExistence type="inferred from homology"/>
<evidence type="ECO:0000256" key="2">
    <source>
        <dbReference type="ARBA" id="ARBA00022723"/>
    </source>
</evidence>
<name>A0ABS4SLM8_9PROT</name>
<dbReference type="EMBL" id="JAGINP010000008">
    <property type="protein sequence ID" value="MBP2292852.1"/>
    <property type="molecule type" value="Genomic_DNA"/>
</dbReference>
<feature type="domain" description="HpcH/HpaI aldolase/citrate lyase" evidence="4">
    <location>
        <begin position="25"/>
        <end position="239"/>
    </location>
</feature>
<organism evidence="5 6">
    <name type="scientific">Azospirillum rugosum</name>
    <dbReference type="NCBI Taxonomy" id="416170"/>
    <lineage>
        <taxon>Bacteria</taxon>
        <taxon>Pseudomonadati</taxon>
        <taxon>Pseudomonadota</taxon>
        <taxon>Alphaproteobacteria</taxon>
        <taxon>Rhodospirillales</taxon>
        <taxon>Azospirillaceae</taxon>
        <taxon>Azospirillum</taxon>
    </lineage>
</organism>
<dbReference type="RefSeq" id="WP_209766710.1">
    <property type="nucleotide sequence ID" value="NZ_JAGINP010000008.1"/>
</dbReference>
<comment type="caution">
    <text evidence="5">The sequence shown here is derived from an EMBL/GenBank/DDBJ whole genome shotgun (WGS) entry which is preliminary data.</text>
</comment>
<keyword evidence="3 5" id="KW-0456">Lyase</keyword>
<gene>
    <name evidence="5" type="ORF">J2851_002633</name>
</gene>
<evidence type="ECO:0000256" key="1">
    <source>
        <dbReference type="ARBA" id="ARBA00005568"/>
    </source>
</evidence>
<dbReference type="PANTHER" id="PTHR30502:SF0">
    <property type="entry name" value="PHOSPHOENOLPYRUVATE CARBOXYLASE FAMILY PROTEIN"/>
    <property type="match status" value="1"/>
</dbReference>
<dbReference type="SUPFAM" id="SSF51621">
    <property type="entry name" value="Phosphoenolpyruvate/pyruvate domain"/>
    <property type="match status" value="1"/>
</dbReference>
<keyword evidence="6" id="KW-1185">Reference proteome</keyword>
<dbReference type="InterPro" id="IPR005000">
    <property type="entry name" value="Aldolase/citrate-lyase_domain"/>
</dbReference>
<protein>
    <submittedName>
        <fullName evidence="5">4-hydroxy-2-oxoheptanedioate aldolase</fullName>
        <ecNumber evidence="5">4.1.2.52</ecNumber>
    </submittedName>
</protein>
<sequence>MRGLKERLHAGTELLSGFLNVIPSPVATQALAAAGADWVMIDQEHGPVGPESLHAMIAATAGTACAPLVRVPRRDEAFVKPALDSGAEGIVFPLVTTAETVADCVALTRYPPLGRRGWGPFVAHSRWGVDLHDYLPQRGGRTVCGILIETRSAVENIAEICKVDGVDFMLIAPFDLSSDLGVPGRFDAPEFREAVTQAERVILEHRIPLGGAAMTEEQTRTLVQRGYRVLAHHFDVVMLKQAAMRMKGWAG</sequence>
<reference evidence="5 6" key="1">
    <citation type="submission" date="2021-03" db="EMBL/GenBank/DDBJ databases">
        <title>Genomic Encyclopedia of Type Strains, Phase III (KMG-III): the genomes of soil and plant-associated and newly described type strains.</title>
        <authorList>
            <person name="Whitman W."/>
        </authorList>
    </citation>
    <scope>NUCLEOTIDE SEQUENCE [LARGE SCALE GENOMIC DNA]</scope>
    <source>
        <strain evidence="5 6">IMMIB AFH-6</strain>
    </source>
</reference>
<dbReference type="PANTHER" id="PTHR30502">
    <property type="entry name" value="2-KETO-3-DEOXY-L-RHAMNONATE ALDOLASE"/>
    <property type="match status" value="1"/>
</dbReference>
<evidence type="ECO:0000256" key="3">
    <source>
        <dbReference type="ARBA" id="ARBA00023239"/>
    </source>
</evidence>
<dbReference type="Proteomes" id="UP000781958">
    <property type="component" value="Unassembled WGS sequence"/>
</dbReference>
<dbReference type="Gene3D" id="3.20.20.60">
    <property type="entry name" value="Phosphoenolpyruvate-binding domains"/>
    <property type="match status" value="1"/>
</dbReference>